<dbReference type="Pfam" id="PF01475">
    <property type="entry name" value="FUR"/>
    <property type="match status" value="1"/>
</dbReference>
<organism evidence="2 3">
    <name type="scientific">Pontibacter korlensis</name>
    <dbReference type="NCBI Taxonomy" id="400092"/>
    <lineage>
        <taxon>Bacteria</taxon>
        <taxon>Pseudomonadati</taxon>
        <taxon>Bacteroidota</taxon>
        <taxon>Cytophagia</taxon>
        <taxon>Cytophagales</taxon>
        <taxon>Hymenobacteraceae</taxon>
        <taxon>Pontibacter</taxon>
    </lineage>
</organism>
<dbReference type="InterPro" id="IPR036388">
    <property type="entry name" value="WH-like_DNA-bd_sf"/>
</dbReference>
<dbReference type="GO" id="GO:0008270">
    <property type="term" value="F:zinc ion binding"/>
    <property type="evidence" value="ECO:0007669"/>
    <property type="project" value="TreeGrafter"/>
</dbReference>
<gene>
    <name evidence="2" type="ORF">PKOR_11775</name>
</gene>
<dbReference type="OrthoDB" id="594893at2"/>
<accession>A0A0E3UWU5</accession>
<keyword evidence="1" id="KW-0479">Metal-binding</keyword>
<dbReference type="Proteomes" id="UP000033109">
    <property type="component" value="Chromosome"/>
</dbReference>
<reference evidence="2 3" key="1">
    <citation type="journal article" date="2015" name="Sci. Rep.">
        <title>Unraveling adaptation of Pontibacter korlensis to radiation and infertility in desert through complete genome and comparative transcriptomic analysis.</title>
        <authorList>
            <person name="Dai J."/>
            <person name="Dai W."/>
            <person name="Qiu C."/>
            <person name="Yang Z."/>
            <person name="Zhang Y."/>
            <person name="Zhou M."/>
            <person name="Zhang L."/>
            <person name="Fang C."/>
            <person name="Gao Q."/>
            <person name="Yang Q."/>
            <person name="Li X."/>
            <person name="Wang Z."/>
            <person name="Wang Z."/>
            <person name="Jia Z."/>
            <person name="Chen X."/>
        </authorList>
    </citation>
    <scope>NUCLEOTIDE SEQUENCE [LARGE SCALE GENOMIC DNA]</scope>
    <source>
        <strain evidence="2 3">X14-1T</strain>
    </source>
</reference>
<dbReference type="AlphaFoldDB" id="A0A0E3UWU5"/>
<protein>
    <submittedName>
        <fullName evidence="2">Transcriptional regulator</fullName>
    </submittedName>
</protein>
<evidence type="ECO:0000256" key="1">
    <source>
        <dbReference type="PIRSR" id="PIRSR602481-1"/>
    </source>
</evidence>
<dbReference type="STRING" id="400092.PKOR_11775"/>
<keyword evidence="3" id="KW-1185">Reference proteome</keyword>
<dbReference type="PANTHER" id="PTHR33202">
    <property type="entry name" value="ZINC UPTAKE REGULATION PROTEIN"/>
    <property type="match status" value="1"/>
</dbReference>
<dbReference type="KEGG" id="pko:PKOR_11775"/>
<feature type="binding site" evidence="1">
    <location>
        <position position="89"/>
    </location>
    <ligand>
        <name>Zn(2+)</name>
        <dbReference type="ChEBI" id="CHEBI:29105"/>
    </ligand>
</feature>
<dbReference type="PANTHER" id="PTHR33202:SF7">
    <property type="entry name" value="FERRIC UPTAKE REGULATION PROTEIN"/>
    <property type="match status" value="1"/>
</dbReference>
<dbReference type="InterPro" id="IPR002481">
    <property type="entry name" value="FUR"/>
</dbReference>
<dbReference type="InterPro" id="IPR036390">
    <property type="entry name" value="WH_DNA-bd_sf"/>
</dbReference>
<dbReference type="RefSeq" id="WP_046310948.1">
    <property type="nucleotide sequence ID" value="NZ_CBCSCY010000002.1"/>
</dbReference>
<dbReference type="Gene3D" id="1.10.10.10">
    <property type="entry name" value="Winged helix-like DNA-binding domain superfamily/Winged helix DNA-binding domain"/>
    <property type="match status" value="1"/>
</dbReference>
<dbReference type="GO" id="GO:1900376">
    <property type="term" value="P:regulation of secondary metabolite biosynthetic process"/>
    <property type="evidence" value="ECO:0007669"/>
    <property type="project" value="TreeGrafter"/>
</dbReference>
<dbReference type="GO" id="GO:0045892">
    <property type="term" value="P:negative regulation of DNA-templated transcription"/>
    <property type="evidence" value="ECO:0007669"/>
    <property type="project" value="TreeGrafter"/>
</dbReference>
<keyword evidence="1" id="KW-0862">Zinc</keyword>
<evidence type="ECO:0000313" key="2">
    <source>
        <dbReference type="EMBL" id="AKD03682.1"/>
    </source>
</evidence>
<feature type="binding site" evidence="1">
    <location>
        <position position="86"/>
    </location>
    <ligand>
        <name>Zn(2+)</name>
        <dbReference type="ChEBI" id="CHEBI:29105"/>
    </ligand>
</feature>
<dbReference type="SUPFAM" id="SSF46785">
    <property type="entry name" value="Winged helix' DNA-binding domain"/>
    <property type="match status" value="1"/>
</dbReference>
<name>A0A0E3UWU5_9BACT</name>
<dbReference type="GO" id="GO:0003700">
    <property type="term" value="F:DNA-binding transcription factor activity"/>
    <property type="evidence" value="ECO:0007669"/>
    <property type="project" value="InterPro"/>
</dbReference>
<proteinExistence type="predicted"/>
<sequence>MTKRNTKAKQLILNLLKAAKSALSQDILQAQLGDAVDRVTIYRVLNSFLEDGVVHKIVGDDGKQYFACCKNCSDKKYQHNHFHFRCISCGKIECLPNEVEVKLPKAYRTLNFNGVVSGYCSNC</sequence>
<evidence type="ECO:0000313" key="3">
    <source>
        <dbReference type="Proteomes" id="UP000033109"/>
    </source>
</evidence>
<dbReference type="GO" id="GO:0000976">
    <property type="term" value="F:transcription cis-regulatory region binding"/>
    <property type="evidence" value="ECO:0007669"/>
    <property type="project" value="TreeGrafter"/>
</dbReference>
<dbReference type="EMBL" id="CP009621">
    <property type="protein sequence ID" value="AKD03682.1"/>
    <property type="molecule type" value="Genomic_DNA"/>
</dbReference>
<dbReference type="HOGENOM" id="CLU_096072_6_1_10"/>
<dbReference type="PATRIC" id="fig|400092.3.peg.2563"/>
<comment type="cofactor">
    <cofactor evidence="1">
        <name>Zn(2+)</name>
        <dbReference type="ChEBI" id="CHEBI:29105"/>
    </cofactor>
    <text evidence="1">Binds 1 zinc ion per subunit.</text>
</comment>